<dbReference type="EMBL" id="CP165735">
    <property type="protein sequence ID" value="XDV72660.1"/>
    <property type="molecule type" value="Genomic_DNA"/>
</dbReference>
<sequence length="302" mass="32686">MGEKTLDTAAEPGRRKPRRAVIIAAVVAAAVVAGGLGTWFVLSRPAGVQRADVVRLDKERAILDNSMNLYDPLVTRFSVRLTNVMSETAGQEAQDTVLSQDGDLLKRESGINRDRLDRMGSSPAVQEQEISEAYNRFKENYGAVIAYNDQLAVNTAKVTQSLGGPCAPLHSSLNVGSETYSEDYVKGADACLTAVGAAKDGTDADTTELLTSVEGIIRGQRDKQQEVLDAKDDFERTAKRTLAGLAMLEINDALKTAETKYEGTATEKYTQLINNANESNKAFESALRKRTDQFDASGKDGE</sequence>
<gene>
    <name evidence="2" type="ORF">ABQM86_05720</name>
</gene>
<keyword evidence="1" id="KW-0472">Membrane</keyword>
<evidence type="ECO:0000313" key="2">
    <source>
        <dbReference type="EMBL" id="XDV72660.1"/>
    </source>
</evidence>
<name>A0AB39YQM3_9MICC</name>
<dbReference type="AlphaFoldDB" id="A0AB39YQM3"/>
<organism evidence="2">
    <name type="scientific">Paenarthrobacter sp. AMU7</name>
    <dbReference type="NCBI Taxonomy" id="3162492"/>
    <lineage>
        <taxon>Bacteria</taxon>
        <taxon>Bacillati</taxon>
        <taxon>Actinomycetota</taxon>
        <taxon>Actinomycetes</taxon>
        <taxon>Micrococcales</taxon>
        <taxon>Micrococcaceae</taxon>
        <taxon>Paenarthrobacter</taxon>
    </lineage>
</organism>
<protein>
    <submittedName>
        <fullName evidence="2">Uncharacterized protein</fullName>
    </submittedName>
</protein>
<keyword evidence="1" id="KW-0812">Transmembrane</keyword>
<feature type="transmembrane region" description="Helical" evidence="1">
    <location>
        <begin position="20"/>
        <end position="42"/>
    </location>
</feature>
<accession>A0AB39YQM3</accession>
<reference evidence="2" key="1">
    <citation type="submission" date="2024-07" db="EMBL/GenBank/DDBJ databases">
        <authorList>
            <person name="Li J."/>
            <person name="Wei H."/>
            <person name="Ma J."/>
        </authorList>
    </citation>
    <scope>NUCLEOTIDE SEQUENCE</scope>
    <source>
        <strain evidence="2">AMU7</strain>
    </source>
</reference>
<evidence type="ECO:0000256" key="1">
    <source>
        <dbReference type="SAM" id="Phobius"/>
    </source>
</evidence>
<dbReference type="RefSeq" id="WP_369746130.1">
    <property type="nucleotide sequence ID" value="NZ_CP165735.1"/>
</dbReference>
<keyword evidence="1" id="KW-1133">Transmembrane helix</keyword>
<proteinExistence type="predicted"/>